<reference evidence="1 2" key="1">
    <citation type="submission" date="2013-11" db="EMBL/GenBank/DDBJ databases">
        <title>Single cell genomics of uncultured Tannerella BU063 (oral taxon 286).</title>
        <authorList>
            <person name="Beall C.J."/>
            <person name="Campbell A.G."/>
            <person name="Griffen A.L."/>
            <person name="Podar M."/>
            <person name="Leys E.J."/>
        </authorList>
    </citation>
    <scope>NUCLEOTIDE SEQUENCE [LARGE SCALE GENOMIC DNA]</scope>
    <source>
        <strain evidence="1">Cell 8/11</strain>
    </source>
</reference>
<dbReference type="AlphaFoldDB" id="W2CVH2"/>
<dbReference type="Proteomes" id="UP000034980">
    <property type="component" value="Unassembled WGS sequence"/>
</dbReference>
<protein>
    <recommendedName>
        <fullName evidence="3">Collagen-binding protein</fullName>
    </recommendedName>
</protein>
<accession>W2CVH2</accession>
<dbReference type="Pfam" id="PF13715">
    <property type="entry name" value="CarbopepD_reg_2"/>
    <property type="match status" value="1"/>
</dbReference>
<evidence type="ECO:0000313" key="2">
    <source>
        <dbReference type="Proteomes" id="UP000034980"/>
    </source>
</evidence>
<dbReference type="InterPro" id="IPR043741">
    <property type="entry name" value="DUF5686"/>
</dbReference>
<dbReference type="Pfam" id="PF18939">
    <property type="entry name" value="DUF5686"/>
    <property type="match status" value="1"/>
</dbReference>
<dbReference type="PATRIC" id="fig|1411915.3.peg.2056"/>
<dbReference type="InterPro" id="IPR008969">
    <property type="entry name" value="CarboxyPept-like_regulatory"/>
</dbReference>
<dbReference type="EMBL" id="AYYF01001615">
    <property type="protein sequence ID" value="ETK11144.1"/>
    <property type="molecule type" value="Genomic_DNA"/>
</dbReference>
<evidence type="ECO:0008006" key="3">
    <source>
        <dbReference type="Google" id="ProtNLM"/>
    </source>
</evidence>
<dbReference type="Gene3D" id="2.60.40.1120">
    <property type="entry name" value="Carboxypeptidase-like, regulatory domain"/>
    <property type="match status" value="1"/>
</dbReference>
<sequence length="895" mass="100965">MARESTFMNRLRLLCHQRGRRCYVRALGLVFGLLLSLTASLRAQTLQGEVVDDRGRPVAYATVYVRETATGIVADEAGRFISHLERGDYTGEFSALGYEKVVVPFTVTGDAAKDRLRVELREMAYALREVVVRAGAEDPAYAIMRRAIAHAPQHRYMVRSYTADVYIKGTVKTGKLPGIGSVNIDGRNVKLKTFSNKTFLLESHNEVRFTAPRRFDQRVLALSTTVPAELDDDDAAAAALTTNVYDPEIMGCVSPLAPGAFSYYRFRLDGVTHENGHVINKIRVTPRRNDSRLVDGWIYILDHTWSLQQVDLNIRRPGVTVSHRMAFHEVRKDVWMPTAYDTRMHFSVMGIKADGRYYSSVRYRNVVANDAPTTVYIPPLPTAPAARPSLTKRQAKARRKLEELAAKEELTTRDAYRMAQLMQQVSEDERGGQGLERQSRDSMVHITRDSLALLRDTAYWQAVRTQPLQPDETVSYQRRDSFRAVVRSEQVRDSVRRRSWVWWLGTGLVGETVRFSPSVSFGYEGLRGAVPEYNFVDGFWIGQRLMFSYRRPGSRRSLQITPAAYYATARRAFIGQLDATFRYAPLCRGELTFTASDATADYAGEYATNRLIQSLASLLFAENASRLYRRQTVGLTHRIDVANGLRLSAGLHVERRSALANATSYSIFGGRPAPNVPGDPNDPPMPTHTAWIADVRVTYTPRRPYSVRFGEKFYAETQRPTFMLRYRGGLPIGGGEAANFTMLSASVVQTVRVGLFGRFFYGVEGGFFPAARRVYRPDRRHFAAAPLHLSDRPMSATFQLLDPYAQSADDRWLQAHLTYSSDYLLLKQLPVLQSALFNEALHVHALLRPRFNHIEAGYSLGLDDVGRLGVFVGWEDGRYRSVGFTVSLPLLNQNH</sequence>
<name>W2CVH2_9BACT</name>
<gene>
    <name evidence="1" type="ORF">T235_16825</name>
</gene>
<evidence type="ECO:0000313" key="1">
    <source>
        <dbReference type="EMBL" id="ETK11144.1"/>
    </source>
</evidence>
<organism evidence="1 2">
    <name type="scientific">Tannerella sp. oral taxon BU063 isolate Cell 8/11</name>
    <dbReference type="NCBI Taxonomy" id="1411915"/>
    <lineage>
        <taxon>Bacteria</taxon>
        <taxon>Pseudomonadati</taxon>
        <taxon>Bacteroidota</taxon>
        <taxon>Bacteroidia</taxon>
        <taxon>Bacteroidales</taxon>
        <taxon>Tannerellaceae</taxon>
        <taxon>Tannerella</taxon>
    </lineage>
</organism>
<proteinExistence type="predicted"/>
<dbReference type="SUPFAM" id="SSF49464">
    <property type="entry name" value="Carboxypeptidase regulatory domain-like"/>
    <property type="match status" value="1"/>
</dbReference>
<comment type="caution">
    <text evidence="1">The sequence shown here is derived from an EMBL/GenBank/DDBJ whole genome shotgun (WGS) entry which is preliminary data.</text>
</comment>